<dbReference type="InterPro" id="IPR036513">
    <property type="entry name" value="STAS_dom_sf"/>
</dbReference>
<evidence type="ECO:0008006" key="3">
    <source>
        <dbReference type="Google" id="ProtNLM"/>
    </source>
</evidence>
<accession>A0A0E2ZMU5</accession>
<dbReference type="InterPro" id="IPR038396">
    <property type="entry name" value="SpoIIAA-like_sf"/>
</dbReference>
<gene>
    <name evidence="1" type="ORF">IB75_07720</name>
</gene>
<organism evidence="1 2">
    <name type="scientific">Nitrosococcus oceani C-27</name>
    <dbReference type="NCBI Taxonomy" id="314279"/>
    <lineage>
        <taxon>Bacteria</taxon>
        <taxon>Pseudomonadati</taxon>
        <taxon>Pseudomonadota</taxon>
        <taxon>Gammaproteobacteria</taxon>
        <taxon>Chromatiales</taxon>
        <taxon>Chromatiaceae</taxon>
        <taxon>Nitrosococcus</taxon>
    </lineage>
</organism>
<comment type="caution">
    <text evidence="1">The sequence shown here is derived from an EMBL/GenBank/DDBJ whole genome shotgun (WGS) entry which is preliminary data.</text>
</comment>
<evidence type="ECO:0000313" key="1">
    <source>
        <dbReference type="EMBL" id="KFI19687.1"/>
    </source>
</evidence>
<sequence>MAKLQMFEEKTVPDHVIAIHFSGKMTGEDIQQYKKILEGKLEKHGQLSFLIDFTGLSDMNANAFVEGTKADLEFLGHIDRFSRCAFVSDKEWPQALIDFIGPVLPTLEMKVFTPEQSDEAMNWVSELPEAPTADSPAFRFIPTSRDDVFAFEINGMISAEEMPGVIKEFEGFLERHDKVRLLNRMRHFGGIDPAVFMQGGLVSMKLAAMQKVERYAIVGAPGWMRKIIKSINPAFTDMDMRTFSKDKEQDAWEWLEAAPAGESAR</sequence>
<protein>
    <recommendedName>
        <fullName evidence="3">STAS/SEC14 domain-containing protein</fullName>
    </recommendedName>
</protein>
<reference evidence="1 2" key="1">
    <citation type="submission" date="2014-07" db="EMBL/GenBank/DDBJ databases">
        <title>Comparative analysis of Nitrosococcus oceani genome inventories of strains from Pacific and Atlantic gyres.</title>
        <authorList>
            <person name="Lim C.K."/>
            <person name="Wang L."/>
            <person name="Sayavedra-Soto L.A."/>
            <person name="Klotz M.G."/>
        </authorList>
    </citation>
    <scope>NUCLEOTIDE SEQUENCE [LARGE SCALE GENOMIC DNA]</scope>
    <source>
        <strain evidence="1 2">C-27</strain>
    </source>
</reference>
<proteinExistence type="predicted"/>
<dbReference type="Proteomes" id="UP000028839">
    <property type="component" value="Unassembled WGS sequence"/>
</dbReference>
<dbReference type="AlphaFoldDB" id="A0A0E2ZMU5"/>
<evidence type="ECO:0000313" key="2">
    <source>
        <dbReference type="Proteomes" id="UP000028839"/>
    </source>
</evidence>
<dbReference type="HOGENOM" id="CLU_1064891_0_0_6"/>
<dbReference type="InterPro" id="IPR021866">
    <property type="entry name" value="SpoIIAA-like"/>
</dbReference>
<dbReference type="Gene3D" id="3.40.50.10600">
    <property type="entry name" value="SpoIIaa-like domains"/>
    <property type="match status" value="2"/>
</dbReference>
<dbReference type="EMBL" id="JPGN01000043">
    <property type="protein sequence ID" value="KFI19687.1"/>
    <property type="molecule type" value="Genomic_DNA"/>
</dbReference>
<dbReference type="SUPFAM" id="SSF52091">
    <property type="entry name" value="SpoIIaa-like"/>
    <property type="match status" value="2"/>
</dbReference>
<name>A0A0E2ZMU5_9GAMM</name>
<dbReference type="Pfam" id="PF11964">
    <property type="entry name" value="SpoIIAA-like"/>
    <property type="match status" value="2"/>
</dbReference>